<feature type="region of interest" description="Disordered" evidence="15">
    <location>
        <begin position="237"/>
        <end position="320"/>
    </location>
</feature>
<dbReference type="Gene3D" id="6.10.140.1620">
    <property type="match status" value="1"/>
</dbReference>
<dbReference type="FunFam" id="2.30.30.40:FF:000170">
    <property type="entry name" value="ABI gene family member 3"/>
    <property type="match status" value="1"/>
</dbReference>
<accession>A0A6P6PDX7</accession>
<name>A0A6P6PDX7_CARAU</name>
<dbReference type="InterPro" id="IPR012849">
    <property type="entry name" value="Abl-interactor_HHR_dom"/>
</dbReference>
<dbReference type="SUPFAM" id="SSF50044">
    <property type="entry name" value="SH3-domain"/>
    <property type="match status" value="1"/>
</dbReference>
<evidence type="ECO:0000256" key="3">
    <source>
        <dbReference type="ARBA" id="ARBA00004510"/>
    </source>
</evidence>
<evidence type="ECO:0000256" key="14">
    <source>
        <dbReference type="PROSITE-ProRule" id="PRU00192"/>
    </source>
</evidence>
<evidence type="ECO:0000256" key="8">
    <source>
        <dbReference type="ARBA" id="ARBA00023054"/>
    </source>
</evidence>
<reference evidence="19" key="1">
    <citation type="submission" date="2025-08" db="UniProtKB">
        <authorList>
            <consortium name="RefSeq"/>
        </authorList>
    </citation>
    <scope>IDENTIFICATION</scope>
    <source>
        <strain evidence="19">Wakin</strain>
        <tissue evidence="19">Muscle</tissue>
    </source>
</reference>
<dbReference type="InterPro" id="IPR000727">
    <property type="entry name" value="T_SNARE_dom"/>
</dbReference>
<gene>
    <name evidence="19" type="primary">abi3a</name>
</gene>
<dbReference type="RefSeq" id="XP_026119566.1">
    <property type="nucleotide sequence ID" value="XM_026263781.1"/>
</dbReference>
<keyword evidence="10" id="KW-0966">Cell projection</keyword>
<dbReference type="Pfam" id="PF07815">
    <property type="entry name" value="Abi_HHR"/>
    <property type="match status" value="1"/>
</dbReference>
<dbReference type="SMART" id="SM00326">
    <property type="entry name" value="SH3"/>
    <property type="match status" value="1"/>
</dbReference>
<evidence type="ECO:0000256" key="10">
    <source>
        <dbReference type="ARBA" id="ARBA00023273"/>
    </source>
</evidence>
<keyword evidence="8" id="KW-0175">Coiled coil</keyword>
<dbReference type="Proteomes" id="UP000515129">
    <property type="component" value="Unplaced"/>
</dbReference>
<evidence type="ECO:0000256" key="13">
    <source>
        <dbReference type="ARBA" id="ARBA00080253"/>
    </source>
</evidence>
<dbReference type="AlphaFoldDB" id="A0A6P6PDX7"/>
<feature type="domain" description="T-SNARE coiled-coil homology" evidence="17">
    <location>
        <begin position="51"/>
        <end position="113"/>
    </location>
</feature>
<feature type="compositionally biased region" description="Pro residues" evidence="15">
    <location>
        <begin position="265"/>
        <end position="286"/>
    </location>
</feature>
<dbReference type="GO" id="GO:0030027">
    <property type="term" value="C:lamellipodium"/>
    <property type="evidence" value="ECO:0007669"/>
    <property type="project" value="UniProtKB-SubCell"/>
</dbReference>
<dbReference type="Pfam" id="PF14604">
    <property type="entry name" value="SH3_9"/>
    <property type="match status" value="1"/>
</dbReference>
<evidence type="ECO:0000313" key="18">
    <source>
        <dbReference type="Proteomes" id="UP000515129"/>
    </source>
</evidence>
<dbReference type="Gene3D" id="2.30.30.40">
    <property type="entry name" value="SH3 Domains"/>
    <property type="match status" value="1"/>
</dbReference>
<dbReference type="PANTHER" id="PTHR10460">
    <property type="entry name" value="ABL INTERACTOR FAMILY MEMBER"/>
    <property type="match status" value="1"/>
</dbReference>
<proteinExistence type="inferred from homology"/>
<dbReference type="PROSITE" id="PS50002">
    <property type="entry name" value="SH3"/>
    <property type="match status" value="1"/>
</dbReference>
<dbReference type="GO" id="GO:0001764">
    <property type="term" value="P:neuron migration"/>
    <property type="evidence" value="ECO:0007669"/>
    <property type="project" value="TreeGrafter"/>
</dbReference>
<dbReference type="CTD" id="767807"/>
<evidence type="ECO:0000259" key="17">
    <source>
        <dbReference type="PROSITE" id="PS50192"/>
    </source>
</evidence>
<keyword evidence="5 14" id="KW-0728">SH3 domain</keyword>
<dbReference type="KEGG" id="caua:113098747"/>
<dbReference type="GO" id="GO:0002357">
    <property type="term" value="P:defense response to tumor cell"/>
    <property type="evidence" value="ECO:0007669"/>
    <property type="project" value="UniProtKB-ARBA"/>
</dbReference>
<evidence type="ECO:0000256" key="15">
    <source>
        <dbReference type="SAM" id="MobiDB-lite"/>
    </source>
</evidence>
<evidence type="ECO:0000256" key="2">
    <source>
        <dbReference type="ARBA" id="ARBA00004486"/>
    </source>
</evidence>
<sequence>MKDQNYSEEVTKILEEAPSARKALLDNYNNLYKVAEYCESNYLQAGNDTTKALEETKAFTTQSLASVAYQISSMATNVLKLLDAQTLQLRKIESSINQIGQTVDMHREKVARREIGAFTVAKRVPRSHKVVPPAKNKEAKIKYSRTPISFSSLDSVGHGVKDSGQPQVKTATMTRSSSTLSRSSRPPEPVQCPVAPTLSHGASLTSLNDKSIASSFGKAVPPPVVPSWPTSPEVDIIDTLLGEGPPPPPPPMEAEGEQDHGLETGPPPPPPPPPLDCTNIPPPPPMATSVNAPDPSSLMAIPPPPPPPPAPPLETVAEENGFPLPEAPIDMPPPPAPDGLDLPAPLPPPCDHNFEDLEIPAPPPLDSYDNFEEMPPLPPPIDYDITAPADYLDKVVALYNYDTGKPGDLVFQEGDIIYLTSRNEDGWCEGFLNGVKGFFPGNYVESTA</sequence>
<dbReference type="GO" id="GO:0035591">
    <property type="term" value="F:signaling adaptor activity"/>
    <property type="evidence" value="ECO:0007669"/>
    <property type="project" value="TreeGrafter"/>
</dbReference>
<evidence type="ECO:0000256" key="5">
    <source>
        <dbReference type="ARBA" id="ARBA00022443"/>
    </source>
</evidence>
<dbReference type="GO" id="GO:0005856">
    <property type="term" value="C:cytoskeleton"/>
    <property type="evidence" value="ECO:0007669"/>
    <property type="project" value="UniProtKB-SubCell"/>
</dbReference>
<evidence type="ECO:0000313" key="19">
    <source>
        <dbReference type="RefSeq" id="XP_026119566.1"/>
    </source>
</evidence>
<keyword evidence="9" id="KW-0206">Cytoskeleton</keyword>
<feature type="region of interest" description="Disordered" evidence="15">
    <location>
        <begin position="154"/>
        <end position="197"/>
    </location>
</feature>
<dbReference type="PRINTS" id="PR00499">
    <property type="entry name" value="P67PHOX"/>
</dbReference>
<keyword evidence="18" id="KW-1185">Reference proteome</keyword>
<dbReference type="InterPro" id="IPR036028">
    <property type="entry name" value="SH3-like_dom_sf"/>
</dbReference>
<feature type="domain" description="SH3" evidence="16">
    <location>
        <begin position="390"/>
        <end position="448"/>
    </location>
</feature>
<keyword evidence="6" id="KW-0963">Cytoplasm</keyword>
<dbReference type="CDD" id="cd11826">
    <property type="entry name" value="SH3_Abi"/>
    <property type="match status" value="1"/>
</dbReference>
<protein>
    <recommendedName>
        <fullName evidence="12">ABI gene family member 3</fullName>
    </recommendedName>
    <alternativeName>
        <fullName evidence="13">New molecule including SH3</fullName>
    </alternativeName>
</protein>
<evidence type="ECO:0000256" key="11">
    <source>
        <dbReference type="ARBA" id="ARBA00063868"/>
    </source>
</evidence>
<dbReference type="GO" id="GO:0017124">
    <property type="term" value="F:SH3 domain binding"/>
    <property type="evidence" value="ECO:0007669"/>
    <property type="project" value="TreeGrafter"/>
</dbReference>
<dbReference type="GO" id="GO:0031209">
    <property type="term" value="C:SCAR complex"/>
    <property type="evidence" value="ECO:0007669"/>
    <property type="project" value="TreeGrafter"/>
</dbReference>
<dbReference type="PRINTS" id="PR00452">
    <property type="entry name" value="SH3DOMAIN"/>
</dbReference>
<dbReference type="InterPro" id="IPR028457">
    <property type="entry name" value="ABI"/>
</dbReference>
<evidence type="ECO:0000256" key="7">
    <source>
        <dbReference type="ARBA" id="ARBA00022553"/>
    </source>
</evidence>
<comment type="subcellular location">
    <subcellularLocation>
        <location evidence="2">Cell projection</location>
        <location evidence="2">Filopodium</location>
    </subcellularLocation>
    <subcellularLocation>
        <location evidence="3">Cell projection</location>
        <location evidence="3">Lamellipodium</location>
    </subcellularLocation>
    <subcellularLocation>
        <location evidence="1">Cytoplasm</location>
        <location evidence="1">Cytoskeleton</location>
    </subcellularLocation>
</comment>
<dbReference type="InterPro" id="IPR028455">
    <property type="entry name" value="ABI3_SH3"/>
</dbReference>
<dbReference type="InterPro" id="IPR001452">
    <property type="entry name" value="SH3_domain"/>
</dbReference>
<organism evidence="18 19">
    <name type="scientific">Carassius auratus</name>
    <name type="common">Goldfish</name>
    <dbReference type="NCBI Taxonomy" id="7957"/>
    <lineage>
        <taxon>Eukaryota</taxon>
        <taxon>Metazoa</taxon>
        <taxon>Chordata</taxon>
        <taxon>Craniata</taxon>
        <taxon>Vertebrata</taxon>
        <taxon>Euteleostomi</taxon>
        <taxon>Actinopterygii</taxon>
        <taxon>Neopterygii</taxon>
        <taxon>Teleostei</taxon>
        <taxon>Ostariophysi</taxon>
        <taxon>Cypriniformes</taxon>
        <taxon>Cyprinidae</taxon>
        <taxon>Cyprininae</taxon>
        <taxon>Carassius</taxon>
    </lineage>
</organism>
<keyword evidence="7" id="KW-0597">Phosphoprotein</keyword>
<evidence type="ECO:0000256" key="9">
    <source>
        <dbReference type="ARBA" id="ARBA00023212"/>
    </source>
</evidence>
<feature type="compositionally biased region" description="Low complexity" evidence="15">
    <location>
        <begin position="172"/>
        <end position="184"/>
    </location>
</feature>
<comment type="subunit">
    <text evidence="11">May interact with PAK1 and PAK2. Probably interacts with TARSH.</text>
</comment>
<evidence type="ECO:0000256" key="4">
    <source>
        <dbReference type="ARBA" id="ARBA00010020"/>
    </source>
</evidence>
<evidence type="ECO:0000256" key="12">
    <source>
        <dbReference type="ARBA" id="ARBA00074771"/>
    </source>
</evidence>
<evidence type="ECO:0000256" key="6">
    <source>
        <dbReference type="ARBA" id="ARBA00022490"/>
    </source>
</evidence>
<evidence type="ECO:0000259" key="16">
    <source>
        <dbReference type="PROSITE" id="PS50002"/>
    </source>
</evidence>
<comment type="similarity">
    <text evidence="4">Belongs to the ABI family.</text>
</comment>
<dbReference type="PROSITE" id="PS50192">
    <property type="entry name" value="T_SNARE"/>
    <property type="match status" value="1"/>
</dbReference>
<dbReference type="PANTHER" id="PTHR10460:SF60">
    <property type="entry name" value="ABI GENE FAMILY MEMBER 3"/>
    <property type="match status" value="1"/>
</dbReference>
<dbReference type="GO" id="GO:0030175">
    <property type="term" value="C:filopodium"/>
    <property type="evidence" value="ECO:0007669"/>
    <property type="project" value="UniProtKB-SubCell"/>
</dbReference>
<evidence type="ECO:0000256" key="1">
    <source>
        <dbReference type="ARBA" id="ARBA00004245"/>
    </source>
</evidence>
<feature type="compositionally biased region" description="Pro residues" evidence="15">
    <location>
        <begin position="301"/>
        <end position="312"/>
    </location>
</feature>